<dbReference type="PANTHER" id="PTHR10822:SF24">
    <property type="entry name" value="GLYPICAN-2"/>
    <property type="match status" value="1"/>
</dbReference>
<organism evidence="15 16">
    <name type="scientific">Muraenolepis orangiensis</name>
    <name type="common">Patagonian moray cod</name>
    <dbReference type="NCBI Taxonomy" id="630683"/>
    <lineage>
        <taxon>Eukaryota</taxon>
        <taxon>Metazoa</taxon>
        <taxon>Chordata</taxon>
        <taxon>Craniata</taxon>
        <taxon>Vertebrata</taxon>
        <taxon>Euteleostomi</taxon>
        <taxon>Actinopterygii</taxon>
        <taxon>Neopterygii</taxon>
        <taxon>Teleostei</taxon>
        <taxon>Neoteleostei</taxon>
        <taxon>Acanthomorphata</taxon>
        <taxon>Zeiogadaria</taxon>
        <taxon>Gadariae</taxon>
        <taxon>Gadiformes</taxon>
        <taxon>Muraenolepidoidei</taxon>
        <taxon>Muraenolepididae</taxon>
        <taxon>Muraenolepis</taxon>
    </lineage>
</organism>
<feature type="region of interest" description="Disordered" evidence="13">
    <location>
        <begin position="343"/>
        <end position="383"/>
    </location>
</feature>
<dbReference type="GO" id="GO:0098552">
    <property type="term" value="C:side of membrane"/>
    <property type="evidence" value="ECO:0007669"/>
    <property type="project" value="UniProtKB-KW"/>
</dbReference>
<comment type="similarity">
    <text evidence="2 11">Belongs to the glypican family.</text>
</comment>
<feature type="chain" id="PRO_5040212678" description="Glypican 2" evidence="14">
    <location>
        <begin position="31"/>
        <end position="553"/>
    </location>
</feature>
<evidence type="ECO:0000256" key="1">
    <source>
        <dbReference type="ARBA" id="ARBA00004609"/>
    </source>
</evidence>
<keyword evidence="10 12" id="KW-0449">Lipoprotein</keyword>
<protein>
    <recommendedName>
        <fullName evidence="17">Glypican 2</fullName>
    </recommendedName>
</protein>
<dbReference type="GO" id="GO:0005576">
    <property type="term" value="C:extracellular region"/>
    <property type="evidence" value="ECO:0007669"/>
    <property type="project" value="TreeGrafter"/>
</dbReference>
<dbReference type="GO" id="GO:0016477">
    <property type="term" value="P:cell migration"/>
    <property type="evidence" value="ECO:0007669"/>
    <property type="project" value="TreeGrafter"/>
</dbReference>
<dbReference type="GO" id="GO:1905475">
    <property type="term" value="P:regulation of protein localization to membrane"/>
    <property type="evidence" value="ECO:0007669"/>
    <property type="project" value="TreeGrafter"/>
</dbReference>
<evidence type="ECO:0000256" key="2">
    <source>
        <dbReference type="ARBA" id="ARBA00010260"/>
    </source>
</evidence>
<evidence type="ECO:0000313" key="15">
    <source>
        <dbReference type="EMBL" id="KAJ3587331.1"/>
    </source>
</evidence>
<evidence type="ECO:0000256" key="8">
    <source>
        <dbReference type="ARBA" id="ARBA00023180"/>
    </source>
</evidence>
<dbReference type="EMBL" id="JANIIK010000116">
    <property type="protein sequence ID" value="KAJ3587331.1"/>
    <property type="molecule type" value="Genomic_DNA"/>
</dbReference>
<evidence type="ECO:0000256" key="6">
    <source>
        <dbReference type="ARBA" id="ARBA00022974"/>
    </source>
</evidence>
<dbReference type="Proteomes" id="UP001148018">
    <property type="component" value="Unassembled WGS sequence"/>
</dbReference>
<dbReference type="PANTHER" id="PTHR10822">
    <property type="entry name" value="GLYPICAN"/>
    <property type="match status" value="1"/>
</dbReference>
<keyword evidence="7 12" id="KW-0472">Membrane</keyword>
<dbReference type="OrthoDB" id="10010764at2759"/>
<feature type="compositionally biased region" description="Pro residues" evidence="13">
    <location>
        <begin position="488"/>
        <end position="498"/>
    </location>
</feature>
<keyword evidence="8" id="KW-0325">Glycoprotein</keyword>
<keyword evidence="9 12" id="KW-0357">Heparan sulfate</keyword>
<dbReference type="GO" id="GO:0045202">
    <property type="term" value="C:synapse"/>
    <property type="evidence" value="ECO:0007669"/>
    <property type="project" value="TreeGrafter"/>
</dbReference>
<dbReference type="GO" id="GO:0007224">
    <property type="term" value="P:smoothened signaling pathway"/>
    <property type="evidence" value="ECO:0007669"/>
    <property type="project" value="TreeGrafter"/>
</dbReference>
<proteinExistence type="inferred from homology"/>
<accession>A0A9Q0DFD7</accession>
<sequence>MDVRLSFHNVPLLVLSTLAALSGTWRPVTAGKSCSDTRQVYAEKGYSTNTAPLTQISGEHLRLCPQDYTCCSSQMEETLSLQSERDYLKAIEDTSQFLSTTFTQRHRKFDEFFKEIIDLSEKSMNQMFTKTYGRLFTQNVRVFQELFAELRKYYSGGSVSLTEVLSDFWSSLVELVFSLVNPQYQFSDDYLECVSKHAEQLQPFGDMPRKLRVQVSRAFIAARALSQGLATGRDIVNKATKLSAGSECVRALMRQWYCPLCRGVPTLRPCHGLCLNVMKGCLANQADLDTEWNNFVDALYQVSEKLEGPFNMELASESISVKVSEAIMHMQENSVSISTKVFQGCGSPRPAPARTKRSPKEPGGNRKPFRTYSPEEKPTTATGTNLDRLVTELKERLWPMRGFWLYLPEVTGDGLVSQINNPEVEVDIARPDVRTRQLIGELRVAANKLRHAQAGQDTDFMDSEEGSGSGGGDRGDRYNDDWPGYGPHSPPHNKPPNNPSSSNPAKPPRVRERNGAKWNKNNGHGRAKSASSQLTISPLPVLYLMVAVSPLWS</sequence>
<evidence type="ECO:0000256" key="9">
    <source>
        <dbReference type="ARBA" id="ARBA00023207"/>
    </source>
</evidence>
<comment type="caution">
    <text evidence="15">The sequence shown here is derived from an EMBL/GenBank/DDBJ whole genome shotgun (WGS) entry which is preliminary data.</text>
</comment>
<evidence type="ECO:0000256" key="13">
    <source>
        <dbReference type="SAM" id="MobiDB-lite"/>
    </source>
</evidence>
<evidence type="ECO:0000256" key="4">
    <source>
        <dbReference type="ARBA" id="ARBA00022622"/>
    </source>
</evidence>
<dbReference type="InterPro" id="IPR001863">
    <property type="entry name" value="Glypican"/>
</dbReference>
<evidence type="ECO:0008006" key="17">
    <source>
        <dbReference type="Google" id="ProtNLM"/>
    </source>
</evidence>
<dbReference type="GO" id="GO:0009966">
    <property type="term" value="P:regulation of signal transduction"/>
    <property type="evidence" value="ECO:0007669"/>
    <property type="project" value="InterPro"/>
</dbReference>
<comment type="subcellular location">
    <subcellularLocation>
        <location evidence="1 12">Cell membrane</location>
        <topology evidence="1 12">Lipid-anchor</topology>
        <topology evidence="1 12">GPI-anchor</topology>
    </subcellularLocation>
</comment>
<keyword evidence="6 12" id="KW-0654">Proteoglycan</keyword>
<keyword evidence="16" id="KW-1185">Reference proteome</keyword>
<feature type="signal peptide" evidence="14">
    <location>
        <begin position="1"/>
        <end position="30"/>
    </location>
</feature>
<dbReference type="GO" id="GO:0009986">
    <property type="term" value="C:cell surface"/>
    <property type="evidence" value="ECO:0007669"/>
    <property type="project" value="TreeGrafter"/>
</dbReference>
<evidence type="ECO:0000256" key="11">
    <source>
        <dbReference type="RuleBase" id="RU003518"/>
    </source>
</evidence>
<dbReference type="Pfam" id="PF01153">
    <property type="entry name" value="Glypican"/>
    <property type="match status" value="1"/>
</dbReference>
<evidence type="ECO:0000256" key="12">
    <source>
        <dbReference type="RuleBase" id="RU003519"/>
    </source>
</evidence>
<evidence type="ECO:0000256" key="5">
    <source>
        <dbReference type="ARBA" id="ARBA00022729"/>
    </source>
</evidence>
<evidence type="ECO:0000256" key="7">
    <source>
        <dbReference type="ARBA" id="ARBA00023136"/>
    </source>
</evidence>
<evidence type="ECO:0000313" key="16">
    <source>
        <dbReference type="Proteomes" id="UP001148018"/>
    </source>
</evidence>
<gene>
    <name evidence="15" type="ORF">NHX12_010929</name>
</gene>
<feature type="region of interest" description="Disordered" evidence="13">
    <location>
        <begin position="451"/>
        <end position="534"/>
    </location>
</feature>
<evidence type="ECO:0000256" key="10">
    <source>
        <dbReference type="ARBA" id="ARBA00023288"/>
    </source>
</evidence>
<evidence type="ECO:0000256" key="3">
    <source>
        <dbReference type="ARBA" id="ARBA00022475"/>
    </source>
</evidence>
<dbReference type="AlphaFoldDB" id="A0A9Q0DFD7"/>
<keyword evidence="5 14" id="KW-0732">Signal</keyword>
<keyword evidence="4 12" id="KW-0336">GPI-anchor</keyword>
<name>A0A9Q0DFD7_9TELE</name>
<dbReference type="GO" id="GO:0005886">
    <property type="term" value="C:plasma membrane"/>
    <property type="evidence" value="ECO:0007669"/>
    <property type="project" value="UniProtKB-SubCell"/>
</dbReference>
<keyword evidence="3" id="KW-1003">Cell membrane</keyword>
<comment type="function">
    <text evidence="12">Cell surface proteoglycan.</text>
</comment>
<reference evidence="15" key="1">
    <citation type="submission" date="2022-07" db="EMBL/GenBank/DDBJ databases">
        <title>Chromosome-level genome of Muraenolepis orangiensis.</title>
        <authorList>
            <person name="Kim J."/>
        </authorList>
    </citation>
    <scope>NUCLEOTIDE SEQUENCE</scope>
    <source>
        <strain evidence="15">KU_S4_2022</strain>
        <tissue evidence="15">Muscle</tissue>
    </source>
</reference>
<evidence type="ECO:0000256" key="14">
    <source>
        <dbReference type="SAM" id="SignalP"/>
    </source>
</evidence>